<reference evidence="2" key="1">
    <citation type="submission" date="2020-08" db="EMBL/GenBank/DDBJ databases">
        <title>Plant Genome Project.</title>
        <authorList>
            <person name="Zhang R.-G."/>
        </authorList>
    </citation>
    <scope>NUCLEOTIDE SEQUENCE</scope>
    <source>
        <strain evidence="2">WSP0</strain>
        <tissue evidence="2">Leaf</tissue>
    </source>
</reference>
<name>A0AAV6KKD0_9ERIC</name>
<sequence>MADAIFYNDANEEEPPAPPRDIPIPEWDEISKEDSPCTSNPNAKKRARYAILCLTQKQPNKPRKKKNKKRELSTIQKLTTPNEGQEEQPQPSKKLRWLQSAYKMGPGLKSKN</sequence>
<keyword evidence="3" id="KW-1185">Reference proteome</keyword>
<dbReference type="Proteomes" id="UP000823749">
    <property type="component" value="Chromosome 4"/>
</dbReference>
<feature type="compositionally biased region" description="Basic residues" evidence="1">
    <location>
        <begin position="60"/>
        <end position="69"/>
    </location>
</feature>
<feature type="region of interest" description="Disordered" evidence="1">
    <location>
        <begin position="1"/>
        <end position="112"/>
    </location>
</feature>
<organism evidence="2 3">
    <name type="scientific">Rhododendron griersonianum</name>
    <dbReference type="NCBI Taxonomy" id="479676"/>
    <lineage>
        <taxon>Eukaryota</taxon>
        <taxon>Viridiplantae</taxon>
        <taxon>Streptophyta</taxon>
        <taxon>Embryophyta</taxon>
        <taxon>Tracheophyta</taxon>
        <taxon>Spermatophyta</taxon>
        <taxon>Magnoliopsida</taxon>
        <taxon>eudicotyledons</taxon>
        <taxon>Gunneridae</taxon>
        <taxon>Pentapetalae</taxon>
        <taxon>asterids</taxon>
        <taxon>Ericales</taxon>
        <taxon>Ericaceae</taxon>
        <taxon>Ericoideae</taxon>
        <taxon>Rhodoreae</taxon>
        <taxon>Rhododendron</taxon>
    </lineage>
</organism>
<evidence type="ECO:0000256" key="1">
    <source>
        <dbReference type="SAM" id="MobiDB-lite"/>
    </source>
</evidence>
<gene>
    <name evidence="2" type="ORF">RHGRI_010788</name>
</gene>
<proteinExistence type="predicted"/>
<feature type="compositionally biased region" description="Polar residues" evidence="1">
    <location>
        <begin position="73"/>
        <end position="91"/>
    </location>
</feature>
<protein>
    <submittedName>
        <fullName evidence="2">Uncharacterized protein</fullName>
    </submittedName>
</protein>
<dbReference type="EMBL" id="JACTNZ010000004">
    <property type="protein sequence ID" value="KAG5552800.1"/>
    <property type="molecule type" value="Genomic_DNA"/>
</dbReference>
<dbReference type="AlphaFoldDB" id="A0AAV6KKD0"/>
<evidence type="ECO:0000313" key="2">
    <source>
        <dbReference type="EMBL" id="KAG5552800.1"/>
    </source>
</evidence>
<comment type="caution">
    <text evidence="2">The sequence shown here is derived from an EMBL/GenBank/DDBJ whole genome shotgun (WGS) entry which is preliminary data.</text>
</comment>
<evidence type="ECO:0000313" key="3">
    <source>
        <dbReference type="Proteomes" id="UP000823749"/>
    </source>
</evidence>
<accession>A0AAV6KKD0</accession>